<gene>
    <name evidence="2" type="ORF">GCM10011506_13050</name>
</gene>
<sequence length="111" mass="12605">MNHLLFSYGTLQLKKVQMESFGRLLEGLPDQIKAYRLEDLPIQDEMVLLRSGLASHPIAVPSLNDEDFISGTVFEITDEELAQSDAYEVSDYKRVEVLLASGKKAWIYVKK</sequence>
<dbReference type="InterPro" id="IPR013024">
    <property type="entry name" value="GGCT-like"/>
</dbReference>
<proteinExistence type="predicted"/>
<feature type="domain" description="Gamma-glutamylcyclotransferase AIG2-like" evidence="1">
    <location>
        <begin position="5"/>
        <end position="110"/>
    </location>
</feature>
<dbReference type="InterPro" id="IPR036568">
    <property type="entry name" value="GGCT-like_sf"/>
</dbReference>
<dbReference type="InterPro" id="IPR009288">
    <property type="entry name" value="AIG2-like_dom"/>
</dbReference>
<dbReference type="Pfam" id="PF06094">
    <property type="entry name" value="GGACT"/>
    <property type="match status" value="1"/>
</dbReference>
<protein>
    <recommendedName>
        <fullName evidence="1">Gamma-glutamylcyclotransferase AIG2-like domain-containing protein</fullName>
    </recommendedName>
</protein>
<accession>A0ABQ1LVG2</accession>
<dbReference type="Gene3D" id="3.10.490.10">
    <property type="entry name" value="Gamma-glutamyl cyclotransferase-like"/>
    <property type="match status" value="1"/>
</dbReference>
<dbReference type="SUPFAM" id="SSF110857">
    <property type="entry name" value="Gamma-glutamyl cyclotransferase-like"/>
    <property type="match status" value="1"/>
</dbReference>
<dbReference type="RefSeq" id="WP_188461483.1">
    <property type="nucleotide sequence ID" value="NZ_BAABHU010000003.1"/>
</dbReference>
<dbReference type="Proteomes" id="UP000636010">
    <property type="component" value="Unassembled WGS sequence"/>
</dbReference>
<dbReference type="EMBL" id="BMEC01000003">
    <property type="protein sequence ID" value="GGC29043.1"/>
    <property type="molecule type" value="Genomic_DNA"/>
</dbReference>
<organism evidence="2 3">
    <name type="scientific">Marivirga lumbricoides</name>
    <dbReference type="NCBI Taxonomy" id="1046115"/>
    <lineage>
        <taxon>Bacteria</taxon>
        <taxon>Pseudomonadati</taxon>
        <taxon>Bacteroidota</taxon>
        <taxon>Cytophagia</taxon>
        <taxon>Cytophagales</taxon>
        <taxon>Marivirgaceae</taxon>
        <taxon>Marivirga</taxon>
    </lineage>
</organism>
<keyword evidence="3" id="KW-1185">Reference proteome</keyword>
<evidence type="ECO:0000259" key="1">
    <source>
        <dbReference type="Pfam" id="PF06094"/>
    </source>
</evidence>
<dbReference type="CDD" id="cd06661">
    <property type="entry name" value="GGCT_like"/>
    <property type="match status" value="1"/>
</dbReference>
<reference evidence="3" key="1">
    <citation type="journal article" date="2019" name="Int. J. Syst. Evol. Microbiol.">
        <title>The Global Catalogue of Microorganisms (GCM) 10K type strain sequencing project: providing services to taxonomists for standard genome sequencing and annotation.</title>
        <authorList>
            <consortium name="The Broad Institute Genomics Platform"/>
            <consortium name="The Broad Institute Genome Sequencing Center for Infectious Disease"/>
            <person name="Wu L."/>
            <person name="Ma J."/>
        </authorList>
    </citation>
    <scope>NUCLEOTIDE SEQUENCE [LARGE SCALE GENOMIC DNA]</scope>
    <source>
        <strain evidence="3">CGMCC 1.10832</strain>
    </source>
</reference>
<evidence type="ECO:0000313" key="2">
    <source>
        <dbReference type="EMBL" id="GGC29043.1"/>
    </source>
</evidence>
<name>A0ABQ1LVG2_9BACT</name>
<evidence type="ECO:0000313" key="3">
    <source>
        <dbReference type="Proteomes" id="UP000636010"/>
    </source>
</evidence>
<comment type="caution">
    <text evidence="2">The sequence shown here is derived from an EMBL/GenBank/DDBJ whole genome shotgun (WGS) entry which is preliminary data.</text>
</comment>